<dbReference type="Proteomes" id="UP001500886">
    <property type="component" value="Unassembled WGS sequence"/>
</dbReference>
<dbReference type="Pfam" id="PF03995">
    <property type="entry name" value="Inhibitor_I36"/>
    <property type="match status" value="1"/>
</dbReference>
<gene>
    <name evidence="2" type="ORF">GCM10010315_22460</name>
</gene>
<feature type="signal peptide" evidence="1">
    <location>
        <begin position="1"/>
        <end position="27"/>
    </location>
</feature>
<dbReference type="RefSeq" id="WP_425583195.1">
    <property type="nucleotide sequence ID" value="NZ_BAAASL010000007.1"/>
</dbReference>
<evidence type="ECO:0000313" key="3">
    <source>
        <dbReference type="Proteomes" id="UP001500886"/>
    </source>
</evidence>
<evidence type="ECO:0008006" key="4">
    <source>
        <dbReference type="Google" id="ProtNLM"/>
    </source>
</evidence>
<protein>
    <recommendedName>
        <fullName evidence="4">Proteinase inhibitor I36 SMPI</fullName>
    </recommendedName>
</protein>
<organism evidence="2 3">
    <name type="scientific">Streptomyces luteosporeus</name>
    <dbReference type="NCBI Taxonomy" id="173856"/>
    <lineage>
        <taxon>Bacteria</taxon>
        <taxon>Bacillati</taxon>
        <taxon>Actinomycetota</taxon>
        <taxon>Actinomycetes</taxon>
        <taxon>Kitasatosporales</taxon>
        <taxon>Streptomycetaceae</taxon>
        <taxon>Streptomyces</taxon>
    </lineage>
</organism>
<comment type="caution">
    <text evidence="2">The sequence shown here is derived from an EMBL/GenBank/DDBJ whole genome shotgun (WGS) entry which is preliminary data.</text>
</comment>
<keyword evidence="3" id="KW-1185">Reference proteome</keyword>
<accession>A0ABN3TQC3</accession>
<name>A0ABN3TQC3_9ACTN</name>
<dbReference type="EMBL" id="BAAASL010000007">
    <property type="protein sequence ID" value="GAA2714713.1"/>
    <property type="molecule type" value="Genomic_DNA"/>
</dbReference>
<reference evidence="2 3" key="1">
    <citation type="journal article" date="2019" name="Int. J. Syst. Evol. Microbiol.">
        <title>The Global Catalogue of Microorganisms (GCM) 10K type strain sequencing project: providing services to taxonomists for standard genome sequencing and annotation.</title>
        <authorList>
            <consortium name="The Broad Institute Genomics Platform"/>
            <consortium name="The Broad Institute Genome Sequencing Center for Infectious Disease"/>
            <person name="Wu L."/>
            <person name="Ma J."/>
        </authorList>
    </citation>
    <scope>NUCLEOTIDE SEQUENCE [LARGE SCALE GENOMIC DNA]</scope>
    <source>
        <strain evidence="2 3">JCM 4542</strain>
    </source>
</reference>
<feature type="chain" id="PRO_5045985360" description="Proteinase inhibitor I36 SMPI" evidence="1">
    <location>
        <begin position="28"/>
        <end position="124"/>
    </location>
</feature>
<evidence type="ECO:0000313" key="2">
    <source>
        <dbReference type="EMBL" id="GAA2714713.1"/>
    </source>
</evidence>
<proteinExistence type="predicted"/>
<sequence length="124" mass="12904">MRMFRAAAVAVGLAGTVVLALAPAASAGSAQRTGACAAGQLCLWPKAHFKGQAQVAELEGTTTESCVPLPEGTSALSLANRTGHPVTTYQSATCGETGEFQTYPSGTWAPESPYVVRAYKVWER</sequence>
<evidence type="ECO:0000256" key="1">
    <source>
        <dbReference type="SAM" id="SignalP"/>
    </source>
</evidence>
<keyword evidence="1" id="KW-0732">Signal</keyword>